<accession>A0A2J8B003</accession>
<proteinExistence type="predicted"/>
<gene>
    <name evidence="1" type="ORF">B7R76_07025</name>
</gene>
<evidence type="ECO:0000313" key="2">
    <source>
        <dbReference type="Proteomes" id="UP000236394"/>
    </source>
</evidence>
<comment type="caution">
    <text evidence="1">The sequence shown here is derived from an EMBL/GenBank/DDBJ whole genome shotgun (WGS) entry which is preliminary data.</text>
</comment>
<evidence type="ECO:0000313" key="1">
    <source>
        <dbReference type="EMBL" id="PNH18077.1"/>
    </source>
</evidence>
<evidence type="ECO:0008006" key="3">
    <source>
        <dbReference type="Google" id="ProtNLM"/>
    </source>
</evidence>
<dbReference type="Proteomes" id="UP000236394">
    <property type="component" value="Unassembled WGS sequence"/>
</dbReference>
<reference evidence="2" key="1">
    <citation type="submission" date="2017-04" db="EMBL/GenBank/DDBJ databases">
        <authorList>
            <person name="Bumgarner R.E."/>
            <person name="Fredricks D.N."/>
            <person name="Srinivasan S."/>
        </authorList>
    </citation>
    <scope>NUCLEOTIDE SEQUENCE [LARGE SCALE GENOMIC DNA]</scope>
    <source>
        <strain evidence="2">KA00405</strain>
    </source>
</reference>
<dbReference type="EMBL" id="NBZD01000004">
    <property type="protein sequence ID" value="PNH18077.1"/>
    <property type="molecule type" value="Genomic_DNA"/>
</dbReference>
<dbReference type="AlphaFoldDB" id="A0A2J8B003"/>
<dbReference type="RefSeq" id="WP_102892716.1">
    <property type="nucleotide sequence ID" value="NZ_NBZD01000004.1"/>
</dbReference>
<name>A0A2J8B003_9FIRM</name>
<protein>
    <recommendedName>
        <fullName evidence="3">Zorya protein ZorC EH domain-containing protein</fullName>
    </recommendedName>
</protein>
<organism evidence="1 2">
    <name type="scientific">Mageeibacillus indolicus</name>
    <dbReference type="NCBI Taxonomy" id="884684"/>
    <lineage>
        <taxon>Bacteria</taxon>
        <taxon>Bacillati</taxon>
        <taxon>Bacillota</taxon>
        <taxon>Clostridia</taxon>
        <taxon>Eubacteriales</taxon>
        <taxon>Oscillospiraceae</taxon>
        <taxon>Mageeibacillus</taxon>
    </lineage>
</organism>
<sequence length="424" mass="48181">MRPDFSVSTQHSKQESIKAVIPALYKPHLLQNQVNVTNRHLPLPVEELQRLQPYQVKQFLLELRNCKADHLLQWIDHLPMAKLTCVFPGIIIALDENILNRLFLVIDQRPGLKLYALAWQMLQSCFPHDYMLKAFRLLCTKLRQNKMFIKSEATNAIIDAAINSLDETEFFHSLADFLNELPAAELDSKRRELALQSDSVLWLALLTEYFRECEISNLYQGRECLAALLPNIQCSLAENILRRIRYAQELAESQKQAVAEAIFKQVPILGAESKLWGAVNKDTHTYFKRMAISLALAAHCANDQNKWAFYQPHFLQILDIAGIAPDIIALRFNGFILVDNRQIRQSIYYYTNAAVEAILASGVEQADLGRPGFELPGLKPWLSLAEQPNEPALRLDITPSMIKTTHSMLHLLSGSEGKSPISPE</sequence>